<evidence type="ECO:0000256" key="1">
    <source>
        <dbReference type="ARBA" id="ARBA00004648"/>
    </source>
</evidence>
<evidence type="ECO:0000256" key="3">
    <source>
        <dbReference type="ARBA" id="ARBA00010833"/>
    </source>
</evidence>
<dbReference type="GO" id="GO:0006487">
    <property type="term" value="P:protein N-linked glycosylation"/>
    <property type="evidence" value="ECO:0007669"/>
    <property type="project" value="UniProtKB-UniRule"/>
</dbReference>
<evidence type="ECO:0000313" key="17">
    <source>
        <dbReference type="EMBL" id="JAS26613.1"/>
    </source>
</evidence>
<dbReference type="GO" id="GO:0004573">
    <property type="term" value="F:Glc3Man9GlcNAc2 oligosaccharide glucosidase activity"/>
    <property type="evidence" value="ECO:0007669"/>
    <property type="project" value="UniProtKB-UniRule"/>
</dbReference>
<evidence type="ECO:0000256" key="4">
    <source>
        <dbReference type="ARBA" id="ARBA00022692"/>
    </source>
</evidence>
<evidence type="ECO:0000256" key="13">
    <source>
        <dbReference type="RuleBase" id="RU368089"/>
    </source>
</evidence>
<dbReference type="AlphaFoldDB" id="A0A1B6DLQ2"/>
<sequence>MVHNRNQVKSEKYVENSKGAKNTKSGENLKYRFKKENAKSARVKFKDSPTEDLVNTNKIKRSVQSLLTVVILSVATYICYKGYLETRVNTPFDDKKVVQNSGLSVPDRYWGSYRPGNYFGLKTREPYSPVAGLIWYFPEKVLVEGPNFRHWCEQGDGINRYTWIQHDGKDFGIQEIDDGGVRLTTSFVKRSGGKNGGDWTTRINVTNLVPNSVGTSVSLLFYTAIEVQTLGRINRHIGSSITGIEGQTDKLGKFTIKLFDVQGTVESESFLTTEGRGLQFIKEDILSKLKLVSKKGKKHIVLSGDVTHGKSPNITAVQVTVQVPFVMDIVYESESVEDRVQSLTGKAYEELLQDKVNDFNDKFENVFKLKSKNFDEKEILFAQAAFSNLIGGIGYFYGSSRVRSEHTQNPVPYWKAPLYTSVPSRSFFPRGFLWDEGFHGLLLSAWDIEIEMDIISHWFDLMNIEGWIPREQILGLEALAKVPEEFVTQINSNANPPTFFLTLQLMLNNYENQLKNEHNLITLDLLFTRLVKWFDWFNTTQIGSIPGSYRWRGRDSTTNRELNPKTLSSGLDDYPRASHPSEDERHLDLRCWIALGAQILGKIANYLNRPGEKYLETYAYLADNTLLDQLHWSYKTESYSDFGLHTDDVVLKRSQKQQSNPSSPPEMHRVSGTPSLQYVDSSFGYVSLFPFFLQLIEPNSLKLNKFLTDLENPKYLWTDYGLRSLAVTSPLYMSYNTEHDPPYWRGPIWINMNYLALRSLNFYSRTHGPYKDKALNLYNRLRKNLISNIFNEYKRTGYIWEQYNDKTGEGQRSHPFTGWSSLVVLMMAEIY</sequence>
<evidence type="ECO:0000256" key="7">
    <source>
        <dbReference type="ARBA" id="ARBA00022968"/>
    </source>
</evidence>
<feature type="domain" description="Glycosyl hydrolase family 63 N-terminal" evidence="16">
    <location>
        <begin position="109"/>
        <end position="269"/>
    </location>
</feature>
<dbReference type="GO" id="GO:0009311">
    <property type="term" value="P:oligosaccharide metabolic process"/>
    <property type="evidence" value="ECO:0007669"/>
    <property type="project" value="UniProtKB-UniRule"/>
</dbReference>
<accession>A0A1B6DLQ2</accession>
<feature type="region of interest" description="Disordered" evidence="14">
    <location>
        <begin position="553"/>
        <end position="581"/>
    </location>
</feature>
<comment type="similarity">
    <text evidence="3 13">Belongs to the glycosyl hydrolase 63 family.</text>
</comment>
<comment type="catalytic activity">
    <reaction evidence="13">
        <text>N(4)-(alpha-D-Glc-(1-&gt;2)-alpha-D-Glc-(1-&gt;3)-alpha-D-Glc-(1-&gt;3)-alpha-D-Man-(1-&gt;2)-alpha-D-Man-(1-&gt;2)-alpha-D-Man-(1-&gt;3)-[alpha-D-Man-(1-&gt;2)-alpha-D-Man-(1-&gt;3)-[alpha-D-Man-(1-&gt;2)-alpha-D-Man-(1-&gt;6)]-alpha-D-Man-(1-&gt;6)]-beta-D-Man-(1-&gt;4)-beta-D-GlcNAc-(1-&gt;4)-beta-D-GlcNAc)-L-asparaginyl-[protein] + H2O = N(4)-(alpha-D-Glc-(1-&gt;3)-alpha-D-Glc-(1-&gt;3)-alpha-D-Man-(1-&gt;2)-alpha-D-Man-(1-&gt;2)-alpha-D-Man-(1-&gt;3)-[alpha-D-Man-(1-&gt;2)-alpha-D-Man-(1-&gt;3)-[alpha-D-Man-(1-&gt;2)-alpha-D-Man-(1-&gt;6)]-alpha-D-Man-(1-&gt;6)]-beta-D-Man-(1-&gt;4)-beta-D-GlcNAc-(1-&gt;4)-beta-D-GlcNAc)-L-asparaginyl-[protein] + beta-D-glucose</text>
        <dbReference type="Rhea" id="RHEA:55988"/>
        <dbReference type="Rhea" id="RHEA-COMP:12806"/>
        <dbReference type="Rhea" id="RHEA-COMP:14355"/>
        <dbReference type="ChEBI" id="CHEBI:15377"/>
        <dbReference type="ChEBI" id="CHEBI:15903"/>
        <dbReference type="ChEBI" id="CHEBI:59082"/>
        <dbReference type="ChEBI" id="CHEBI:132537"/>
        <dbReference type="EC" id="3.2.1.106"/>
    </reaction>
</comment>
<evidence type="ECO:0000256" key="6">
    <source>
        <dbReference type="ARBA" id="ARBA00022824"/>
    </source>
</evidence>
<evidence type="ECO:0000256" key="10">
    <source>
        <dbReference type="ARBA" id="ARBA00023180"/>
    </source>
</evidence>
<organism evidence="17">
    <name type="scientific">Clastoptera arizonana</name>
    <name type="common">Arizona spittle bug</name>
    <dbReference type="NCBI Taxonomy" id="38151"/>
    <lineage>
        <taxon>Eukaryota</taxon>
        <taxon>Metazoa</taxon>
        <taxon>Ecdysozoa</taxon>
        <taxon>Arthropoda</taxon>
        <taxon>Hexapoda</taxon>
        <taxon>Insecta</taxon>
        <taxon>Pterygota</taxon>
        <taxon>Neoptera</taxon>
        <taxon>Paraneoptera</taxon>
        <taxon>Hemiptera</taxon>
        <taxon>Auchenorrhyncha</taxon>
        <taxon>Cercopoidea</taxon>
        <taxon>Clastopteridae</taxon>
        <taxon>Clastoptera</taxon>
    </lineage>
</organism>
<evidence type="ECO:0000256" key="8">
    <source>
        <dbReference type="ARBA" id="ARBA00022989"/>
    </source>
</evidence>
<dbReference type="EMBL" id="GEDC01010685">
    <property type="protein sequence ID" value="JAS26613.1"/>
    <property type="molecule type" value="Transcribed_RNA"/>
</dbReference>
<dbReference type="Pfam" id="PF16923">
    <property type="entry name" value="Glyco_hydro_63N"/>
    <property type="match status" value="1"/>
</dbReference>
<feature type="region of interest" description="Disordered" evidence="14">
    <location>
        <begin position="1"/>
        <end position="27"/>
    </location>
</feature>
<comment type="function">
    <text evidence="13">Cleaves the distal alpha 1,2-linked glucose residue from the Glc(3)Man(9)GlcNAc(2) oligosaccharide precursor.</text>
</comment>
<gene>
    <name evidence="17" type="ORF">g.10070</name>
</gene>
<dbReference type="PANTHER" id="PTHR10412">
    <property type="entry name" value="MANNOSYL-OLIGOSACCHARIDE GLUCOSIDASE"/>
    <property type="match status" value="1"/>
</dbReference>
<keyword evidence="8" id="KW-1133">Transmembrane helix</keyword>
<dbReference type="InterPro" id="IPR031631">
    <property type="entry name" value="Glyco_hydro_63N"/>
</dbReference>
<dbReference type="InterPro" id="IPR012341">
    <property type="entry name" value="6hp_glycosidase-like_sf"/>
</dbReference>
<dbReference type="InterPro" id="IPR038518">
    <property type="entry name" value="Glyco_hydro_63N_sf"/>
</dbReference>
<comment type="pathway">
    <text evidence="2">Glycan metabolism; N-glycan degradation.</text>
</comment>
<dbReference type="PANTHER" id="PTHR10412:SF11">
    <property type="entry name" value="MANNOSYL-OLIGOSACCHARIDE GLUCOSIDASE"/>
    <property type="match status" value="1"/>
</dbReference>
<evidence type="ECO:0000256" key="12">
    <source>
        <dbReference type="ARBA" id="ARBA00038888"/>
    </source>
</evidence>
<keyword evidence="4" id="KW-0812">Transmembrane</keyword>
<protein>
    <recommendedName>
        <fullName evidence="12 13">Mannosyl-oligosaccharide glucosidase</fullName>
        <ecNumber evidence="12 13">3.2.1.106</ecNumber>
    </recommendedName>
</protein>
<keyword evidence="10" id="KW-0325">Glycoprotein</keyword>
<feature type="compositionally biased region" description="Polar residues" evidence="14">
    <location>
        <begin position="559"/>
        <end position="569"/>
    </location>
</feature>
<keyword evidence="9" id="KW-0472">Membrane</keyword>
<dbReference type="SUPFAM" id="SSF48208">
    <property type="entry name" value="Six-hairpin glycosidases"/>
    <property type="match status" value="1"/>
</dbReference>
<dbReference type="InterPro" id="IPR004888">
    <property type="entry name" value="Glycoside_hydrolase_63"/>
</dbReference>
<keyword evidence="11 13" id="KW-0326">Glycosidase</keyword>
<reference evidence="17" key="1">
    <citation type="submission" date="2015-12" db="EMBL/GenBank/DDBJ databases">
        <title>De novo transcriptome assembly of four potential Pierce s Disease insect vectors from Arizona vineyards.</title>
        <authorList>
            <person name="Tassone E.E."/>
        </authorList>
    </citation>
    <scope>NUCLEOTIDE SEQUENCE</scope>
</reference>
<evidence type="ECO:0000256" key="5">
    <source>
        <dbReference type="ARBA" id="ARBA00022801"/>
    </source>
</evidence>
<dbReference type="InterPro" id="IPR031335">
    <property type="entry name" value="Glyco_hydro_63_C"/>
</dbReference>
<keyword evidence="6 13" id="KW-0256">Endoplasmic reticulum</keyword>
<evidence type="ECO:0000256" key="2">
    <source>
        <dbReference type="ARBA" id="ARBA00004740"/>
    </source>
</evidence>
<dbReference type="Pfam" id="PF03200">
    <property type="entry name" value="Glyco_hydro_63"/>
    <property type="match status" value="1"/>
</dbReference>
<dbReference type="InterPro" id="IPR008928">
    <property type="entry name" value="6-hairpin_glycosidase_sf"/>
</dbReference>
<dbReference type="Gene3D" id="2.70.98.110">
    <property type="entry name" value="Glycosyl hydrolase family 63, N-terminal domain"/>
    <property type="match status" value="1"/>
</dbReference>
<dbReference type="Gene3D" id="1.50.10.10">
    <property type="match status" value="1"/>
</dbReference>
<evidence type="ECO:0000256" key="14">
    <source>
        <dbReference type="SAM" id="MobiDB-lite"/>
    </source>
</evidence>
<dbReference type="GO" id="GO:0005789">
    <property type="term" value="C:endoplasmic reticulum membrane"/>
    <property type="evidence" value="ECO:0007669"/>
    <property type="project" value="UniProtKB-SubCell"/>
</dbReference>
<feature type="domain" description="Glycosyl hydrolase family 63 C-terminal" evidence="15">
    <location>
        <begin position="343"/>
        <end position="829"/>
    </location>
</feature>
<dbReference type="FunFam" id="1.50.10.10:FF:000009">
    <property type="entry name" value="mannosyl-oligosaccharide glucosidase"/>
    <property type="match status" value="1"/>
</dbReference>
<evidence type="ECO:0000256" key="11">
    <source>
        <dbReference type="ARBA" id="ARBA00023295"/>
    </source>
</evidence>
<evidence type="ECO:0000256" key="9">
    <source>
        <dbReference type="ARBA" id="ARBA00023136"/>
    </source>
</evidence>
<keyword evidence="5 13" id="KW-0378">Hydrolase</keyword>
<comment type="subcellular location">
    <subcellularLocation>
        <location evidence="1 13">Endoplasmic reticulum membrane</location>
        <topology evidence="1 13">Single-pass type II membrane protein</topology>
    </subcellularLocation>
</comment>
<name>A0A1B6DLQ2_9HEMI</name>
<evidence type="ECO:0000259" key="15">
    <source>
        <dbReference type="Pfam" id="PF03200"/>
    </source>
</evidence>
<keyword evidence="7" id="KW-0735">Signal-anchor</keyword>
<proteinExistence type="inferred from homology"/>
<evidence type="ECO:0000259" key="16">
    <source>
        <dbReference type="Pfam" id="PF16923"/>
    </source>
</evidence>
<dbReference type="EC" id="3.2.1.106" evidence="12 13"/>